<accession>A0A6A5YTL8</accession>
<keyword evidence="2" id="KW-0223">Dioxygenase</keyword>
<dbReference type="PANTHER" id="PTHR34315:SF1">
    <property type="entry name" value="INTRADIOL RING-CLEAVAGE DIOXYGENASES DOMAIN-CONTAINING PROTEIN-RELATED"/>
    <property type="match status" value="1"/>
</dbReference>
<dbReference type="InterPro" id="IPR015889">
    <property type="entry name" value="Intradiol_dOase_core"/>
</dbReference>
<dbReference type="EMBL" id="ML977338">
    <property type="protein sequence ID" value="KAF2110485.1"/>
    <property type="molecule type" value="Genomic_DNA"/>
</dbReference>
<dbReference type="SUPFAM" id="SSF49482">
    <property type="entry name" value="Aromatic compound dioxygenase"/>
    <property type="match status" value="1"/>
</dbReference>
<evidence type="ECO:0000256" key="1">
    <source>
        <dbReference type="SAM" id="SignalP"/>
    </source>
</evidence>
<evidence type="ECO:0000313" key="3">
    <source>
        <dbReference type="Proteomes" id="UP000799770"/>
    </source>
</evidence>
<gene>
    <name evidence="2" type="ORF">BDV96DRAFT_202606</name>
</gene>
<dbReference type="PANTHER" id="PTHR34315">
    <property type="match status" value="1"/>
</dbReference>
<dbReference type="GO" id="GO:0008199">
    <property type="term" value="F:ferric iron binding"/>
    <property type="evidence" value="ECO:0007669"/>
    <property type="project" value="InterPro"/>
</dbReference>
<proteinExistence type="predicted"/>
<keyword evidence="1" id="KW-0732">Signal</keyword>
<feature type="signal peptide" evidence="1">
    <location>
        <begin position="1"/>
        <end position="21"/>
    </location>
</feature>
<name>A0A6A5YTL8_9PLEO</name>
<dbReference type="Proteomes" id="UP000799770">
    <property type="component" value="Unassembled WGS sequence"/>
</dbReference>
<feature type="chain" id="PRO_5025332607" evidence="1">
    <location>
        <begin position="22"/>
        <end position="335"/>
    </location>
</feature>
<keyword evidence="3" id="KW-1185">Reference proteome</keyword>
<dbReference type="Gene3D" id="2.60.130.10">
    <property type="entry name" value="Aromatic compound dioxygenase"/>
    <property type="match status" value="1"/>
</dbReference>
<sequence>MVAANLLYAAIVALFVFGVLGHPRLSDEEFAEYKKLQLRDTEALSHCLQSPALQDIHSRMALEHNATLHRLRAARGVQIDDSPLVRRDRPDLLNWESQNHEHKEQSSQDPQKLWNFKWSDQPHKYGPESGCTLTPESIAGPYWLEGQPKRQNIKGGQSGIPLRLALQVIDISTCLPVHGARVDIWHANAKGEYMSTSARGFLRGWQPTSVHGTVDYDTIFPGHYAGRATHIHTAVKPYDQSHIAHFGMLYFDQSLISTVEAADPYIQNQEPIVLNKNDDFAPSSSAVNYDPFVKYKLVGSHLEDGILAWIPIGVNLNNNHPPRRKRSLMDDHLDH</sequence>
<evidence type="ECO:0000313" key="2">
    <source>
        <dbReference type="EMBL" id="KAF2110485.1"/>
    </source>
</evidence>
<dbReference type="CDD" id="cd03457">
    <property type="entry name" value="intradiol_dioxygenase_like"/>
    <property type="match status" value="1"/>
</dbReference>
<protein>
    <submittedName>
        <fullName evidence="2">Intradiol ring-cleavage dioxygenase</fullName>
    </submittedName>
</protein>
<organism evidence="2 3">
    <name type="scientific">Lophiotrema nucula</name>
    <dbReference type="NCBI Taxonomy" id="690887"/>
    <lineage>
        <taxon>Eukaryota</taxon>
        <taxon>Fungi</taxon>
        <taxon>Dikarya</taxon>
        <taxon>Ascomycota</taxon>
        <taxon>Pezizomycotina</taxon>
        <taxon>Dothideomycetes</taxon>
        <taxon>Pleosporomycetidae</taxon>
        <taxon>Pleosporales</taxon>
        <taxon>Lophiotremataceae</taxon>
        <taxon>Lophiotrema</taxon>
    </lineage>
</organism>
<dbReference type="AlphaFoldDB" id="A0A6A5YTL8"/>
<dbReference type="GO" id="GO:0016702">
    <property type="term" value="F:oxidoreductase activity, acting on single donors with incorporation of molecular oxygen, incorporation of two atoms of oxygen"/>
    <property type="evidence" value="ECO:0007669"/>
    <property type="project" value="InterPro"/>
</dbReference>
<reference evidence="2" key="1">
    <citation type="journal article" date="2020" name="Stud. Mycol.">
        <title>101 Dothideomycetes genomes: a test case for predicting lifestyles and emergence of pathogens.</title>
        <authorList>
            <person name="Haridas S."/>
            <person name="Albert R."/>
            <person name="Binder M."/>
            <person name="Bloem J."/>
            <person name="Labutti K."/>
            <person name="Salamov A."/>
            <person name="Andreopoulos B."/>
            <person name="Baker S."/>
            <person name="Barry K."/>
            <person name="Bills G."/>
            <person name="Bluhm B."/>
            <person name="Cannon C."/>
            <person name="Castanera R."/>
            <person name="Culley D."/>
            <person name="Daum C."/>
            <person name="Ezra D."/>
            <person name="Gonzalez J."/>
            <person name="Henrissat B."/>
            <person name="Kuo A."/>
            <person name="Liang C."/>
            <person name="Lipzen A."/>
            <person name="Lutzoni F."/>
            <person name="Magnuson J."/>
            <person name="Mondo S."/>
            <person name="Nolan M."/>
            <person name="Ohm R."/>
            <person name="Pangilinan J."/>
            <person name="Park H.-J."/>
            <person name="Ramirez L."/>
            <person name="Alfaro M."/>
            <person name="Sun H."/>
            <person name="Tritt A."/>
            <person name="Yoshinaga Y."/>
            <person name="Zwiers L.-H."/>
            <person name="Turgeon B."/>
            <person name="Goodwin S."/>
            <person name="Spatafora J."/>
            <person name="Crous P."/>
            <person name="Grigoriev I."/>
        </authorList>
    </citation>
    <scope>NUCLEOTIDE SEQUENCE</scope>
    <source>
        <strain evidence="2">CBS 627.86</strain>
    </source>
</reference>
<dbReference type="OrthoDB" id="121380at2759"/>
<keyword evidence="2" id="KW-0560">Oxidoreductase</keyword>